<dbReference type="PANTHER" id="PTHR30203">
    <property type="entry name" value="OUTER MEMBRANE CATION EFFLUX PROTEIN"/>
    <property type="match status" value="1"/>
</dbReference>
<organism evidence="3 4">
    <name type="scientific">Comamonas terrae</name>
    <dbReference type="NCBI Taxonomy" id="673548"/>
    <lineage>
        <taxon>Bacteria</taxon>
        <taxon>Pseudomonadati</taxon>
        <taxon>Pseudomonadota</taxon>
        <taxon>Betaproteobacteria</taxon>
        <taxon>Burkholderiales</taxon>
        <taxon>Comamonadaceae</taxon>
        <taxon>Comamonas</taxon>
    </lineage>
</organism>
<reference evidence="4" key="1">
    <citation type="journal article" date="2019" name="Int. J. Syst. Evol. Microbiol.">
        <title>The Global Catalogue of Microorganisms (GCM) 10K type strain sequencing project: providing services to taxonomists for standard genome sequencing and annotation.</title>
        <authorList>
            <consortium name="The Broad Institute Genomics Platform"/>
            <consortium name="The Broad Institute Genome Sequencing Center for Infectious Disease"/>
            <person name="Wu L."/>
            <person name="Ma J."/>
        </authorList>
    </citation>
    <scope>NUCLEOTIDE SEQUENCE [LARGE SCALE GENOMIC DNA]</scope>
    <source>
        <strain evidence="4">TISTR 1906</strain>
    </source>
</reference>
<feature type="compositionally biased region" description="Low complexity" evidence="1">
    <location>
        <begin position="469"/>
        <end position="484"/>
    </location>
</feature>
<evidence type="ECO:0000256" key="2">
    <source>
        <dbReference type="SAM" id="SignalP"/>
    </source>
</evidence>
<keyword evidence="4" id="KW-1185">Reference proteome</keyword>
<name>A0ABW5UQV7_9BURK</name>
<evidence type="ECO:0000313" key="4">
    <source>
        <dbReference type="Proteomes" id="UP001597463"/>
    </source>
</evidence>
<dbReference type="Gene3D" id="1.20.1600.10">
    <property type="entry name" value="Outer membrane efflux proteins (OEP)"/>
    <property type="match status" value="1"/>
</dbReference>
<dbReference type="Proteomes" id="UP001597463">
    <property type="component" value="Unassembled WGS sequence"/>
</dbReference>
<sequence>MTLQSLASIRPLAALAAALVLAGCASLSADGQRSAVARHLEQRLPPDSRLPGTDPQARAEAQAQIAQWLEKPVDADTAVRIALLNNPGLQARLAELGIRDAERVRALTLVNPSLTLGRFTSASERELERQLGFGLIDILTLPWRTRWQGWQMEQATLTAAQQVLTVAADTRRAWLRAVAARQVLAANERMSEAASLGAELAGRMGAIGNFNKLEQAREIAAQQASSAALARARLAAEIEHETLARSMGLWGLQAGFELPEKLPALPGAQALRQGQDAEATALRERLDLRALRRDLDVMAERHGVAGVNALFGDIGLAYTHNRSTDRSTGEQSRKHGWEVALPIPLFDWGGAARGQARAGMERSAALLRENAIAARSEARTSWLRYRTAWDLAHQQQAEVLPLARLVQEETVYRYNGMFASVWQLLAQARATTRAVAAATEAQRDFWLADTDLQLALTGTSPGTPPGAPAPQASASIPSTNNESH</sequence>
<protein>
    <submittedName>
        <fullName evidence="3">TolC family protein</fullName>
    </submittedName>
</protein>
<dbReference type="SUPFAM" id="SSF56954">
    <property type="entry name" value="Outer membrane efflux proteins (OEP)"/>
    <property type="match status" value="1"/>
</dbReference>
<dbReference type="RefSeq" id="WP_066479278.1">
    <property type="nucleotide sequence ID" value="NZ_BCNT01000009.1"/>
</dbReference>
<comment type="caution">
    <text evidence="3">The sequence shown here is derived from an EMBL/GenBank/DDBJ whole genome shotgun (WGS) entry which is preliminary data.</text>
</comment>
<feature type="chain" id="PRO_5046283071" evidence="2">
    <location>
        <begin position="30"/>
        <end position="484"/>
    </location>
</feature>
<proteinExistence type="predicted"/>
<feature type="region of interest" description="Disordered" evidence="1">
    <location>
        <begin position="456"/>
        <end position="484"/>
    </location>
</feature>
<feature type="signal peptide" evidence="2">
    <location>
        <begin position="1"/>
        <end position="29"/>
    </location>
</feature>
<evidence type="ECO:0000256" key="1">
    <source>
        <dbReference type="SAM" id="MobiDB-lite"/>
    </source>
</evidence>
<keyword evidence="2" id="KW-0732">Signal</keyword>
<gene>
    <name evidence="3" type="ORF">ACFSW6_18185</name>
</gene>
<dbReference type="InterPro" id="IPR010131">
    <property type="entry name" value="MdtP/NodT-like"/>
</dbReference>
<dbReference type="EMBL" id="JBHUMV010000009">
    <property type="protein sequence ID" value="MFD2756002.1"/>
    <property type="molecule type" value="Genomic_DNA"/>
</dbReference>
<dbReference type="PANTHER" id="PTHR30203:SF24">
    <property type="entry name" value="BLR4935 PROTEIN"/>
    <property type="match status" value="1"/>
</dbReference>
<accession>A0ABW5UQV7</accession>
<evidence type="ECO:0000313" key="3">
    <source>
        <dbReference type="EMBL" id="MFD2756002.1"/>
    </source>
</evidence>